<keyword evidence="6" id="KW-0961">Cell wall biogenesis/degradation</keyword>
<name>A0ABV0G1M8_9BURK</name>
<evidence type="ECO:0000256" key="7">
    <source>
        <dbReference type="RuleBase" id="RU004016"/>
    </source>
</evidence>
<dbReference type="SUPFAM" id="SSF56601">
    <property type="entry name" value="beta-lactamase/transpeptidase-like"/>
    <property type="match status" value="1"/>
</dbReference>
<feature type="domain" description="Peptidase S11 D-alanyl-D-alanine carboxypeptidase A N-terminal" evidence="9">
    <location>
        <begin position="42"/>
        <end position="268"/>
    </location>
</feature>
<comment type="similarity">
    <text evidence="1 7">Belongs to the peptidase S11 family.</text>
</comment>
<evidence type="ECO:0000256" key="2">
    <source>
        <dbReference type="ARBA" id="ARBA00022729"/>
    </source>
</evidence>
<protein>
    <submittedName>
        <fullName evidence="10">Serine hydrolase</fullName>
    </submittedName>
</protein>
<feature type="signal peptide" evidence="8">
    <location>
        <begin position="1"/>
        <end position="22"/>
    </location>
</feature>
<evidence type="ECO:0000256" key="6">
    <source>
        <dbReference type="ARBA" id="ARBA00023316"/>
    </source>
</evidence>
<dbReference type="Pfam" id="PF00768">
    <property type="entry name" value="Peptidase_S11"/>
    <property type="match status" value="1"/>
</dbReference>
<proteinExistence type="inferred from homology"/>
<evidence type="ECO:0000313" key="10">
    <source>
        <dbReference type="EMBL" id="MEO3691642.1"/>
    </source>
</evidence>
<keyword evidence="5" id="KW-0573">Peptidoglycan synthesis</keyword>
<sequence>MNTAHALLRPLLIVLALSAALAEAKAAAEPPAPAPDAAAAQPLRLPVNAKHVVVVDDATGNVLMARDAAAIVPIASLTKLMTAMVILDARQHPAERLRISDDDVDRLKHSKSFVRVGTELSRQDALELALVSSDNRAASALARAYPGGESAFVRALQAKVRALGLRNTSLQEPTGLSPQNTSTAIEVARITAAAARYPEIARITSSKRATVALSGRTRELHNTNRLVGAKGWNILLSKTGYTDEAGRCLAMRMMSGARAVTVVLLDADGSAHRLRDAALIRKSLSRTTS</sequence>
<dbReference type="Gene3D" id="3.40.710.10">
    <property type="entry name" value="DD-peptidase/beta-lactamase superfamily"/>
    <property type="match status" value="1"/>
</dbReference>
<comment type="caution">
    <text evidence="10">The sequence shown here is derived from an EMBL/GenBank/DDBJ whole genome shotgun (WGS) entry which is preliminary data.</text>
</comment>
<dbReference type="PANTHER" id="PTHR21581:SF26">
    <property type="entry name" value="D-ALANYL-D-ALANINE ENDOPEPTIDASE"/>
    <property type="match status" value="1"/>
</dbReference>
<evidence type="ECO:0000256" key="8">
    <source>
        <dbReference type="SAM" id="SignalP"/>
    </source>
</evidence>
<dbReference type="EMBL" id="JBDPZD010000002">
    <property type="protein sequence ID" value="MEO3691642.1"/>
    <property type="molecule type" value="Genomic_DNA"/>
</dbReference>
<dbReference type="PANTHER" id="PTHR21581">
    <property type="entry name" value="D-ALANYL-D-ALANINE CARBOXYPEPTIDASE"/>
    <property type="match status" value="1"/>
</dbReference>
<dbReference type="InterPro" id="IPR001967">
    <property type="entry name" value="Peptidase_S11_N"/>
</dbReference>
<keyword evidence="2 8" id="KW-0732">Signal</keyword>
<accession>A0ABV0G1M8</accession>
<dbReference type="GO" id="GO:0016787">
    <property type="term" value="F:hydrolase activity"/>
    <property type="evidence" value="ECO:0007669"/>
    <property type="project" value="UniProtKB-KW"/>
</dbReference>
<dbReference type="InterPro" id="IPR018044">
    <property type="entry name" value="Peptidase_S11"/>
</dbReference>
<evidence type="ECO:0000256" key="4">
    <source>
        <dbReference type="ARBA" id="ARBA00022960"/>
    </source>
</evidence>
<feature type="chain" id="PRO_5045885374" evidence="8">
    <location>
        <begin position="23"/>
        <end position="289"/>
    </location>
</feature>
<gene>
    <name evidence="10" type="ORF">ABDJ85_09195</name>
</gene>
<keyword evidence="11" id="KW-1185">Reference proteome</keyword>
<organism evidence="10 11">
    <name type="scientific">Roseateles paludis</name>
    <dbReference type="NCBI Taxonomy" id="3145238"/>
    <lineage>
        <taxon>Bacteria</taxon>
        <taxon>Pseudomonadati</taxon>
        <taxon>Pseudomonadota</taxon>
        <taxon>Betaproteobacteria</taxon>
        <taxon>Burkholderiales</taxon>
        <taxon>Sphaerotilaceae</taxon>
        <taxon>Roseateles</taxon>
    </lineage>
</organism>
<dbReference type="InterPro" id="IPR012338">
    <property type="entry name" value="Beta-lactam/transpept-like"/>
</dbReference>
<dbReference type="Proteomes" id="UP001495147">
    <property type="component" value="Unassembled WGS sequence"/>
</dbReference>
<keyword evidence="4" id="KW-0133">Cell shape</keyword>
<evidence type="ECO:0000256" key="3">
    <source>
        <dbReference type="ARBA" id="ARBA00022801"/>
    </source>
</evidence>
<evidence type="ECO:0000313" key="11">
    <source>
        <dbReference type="Proteomes" id="UP001495147"/>
    </source>
</evidence>
<reference evidence="10 11" key="1">
    <citation type="submission" date="2024-05" db="EMBL/GenBank/DDBJ databases">
        <title>Roseateles sp. DJS-2-20 16S ribosomal RNA gene Genome sequencing and assembly.</title>
        <authorList>
            <person name="Woo H."/>
        </authorList>
    </citation>
    <scope>NUCLEOTIDE SEQUENCE [LARGE SCALE GENOMIC DNA]</scope>
    <source>
        <strain evidence="10 11">DJS-2-20</strain>
    </source>
</reference>
<evidence type="ECO:0000256" key="1">
    <source>
        <dbReference type="ARBA" id="ARBA00007164"/>
    </source>
</evidence>
<evidence type="ECO:0000259" key="9">
    <source>
        <dbReference type="Pfam" id="PF00768"/>
    </source>
</evidence>
<dbReference type="RefSeq" id="WP_347704459.1">
    <property type="nucleotide sequence ID" value="NZ_JBDPZD010000002.1"/>
</dbReference>
<keyword evidence="3 10" id="KW-0378">Hydrolase</keyword>
<dbReference type="PRINTS" id="PR00725">
    <property type="entry name" value="DADACBPTASE1"/>
</dbReference>
<evidence type="ECO:0000256" key="5">
    <source>
        <dbReference type="ARBA" id="ARBA00022984"/>
    </source>
</evidence>